<feature type="chain" id="PRO_5047435472" description="BFN domain-containing protein" evidence="4">
    <location>
        <begin position="24"/>
        <end position="409"/>
    </location>
</feature>
<feature type="region of interest" description="Disordered" evidence="3">
    <location>
        <begin position="48"/>
        <end position="136"/>
    </location>
</feature>
<evidence type="ECO:0000313" key="7">
    <source>
        <dbReference type="Proteomes" id="UP001497512"/>
    </source>
</evidence>
<reference evidence="6" key="1">
    <citation type="submission" date="2024-02" db="EMBL/GenBank/DDBJ databases">
        <authorList>
            <consortium name="ELIXIR-Norway"/>
            <consortium name="Elixir Norway"/>
        </authorList>
    </citation>
    <scope>NUCLEOTIDE SEQUENCE</scope>
</reference>
<gene>
    <name evidence="6" type="ORF">CSSPTR1EN2_LOCUS14007</name>
</gene>
<organism evidence="6 7">
    <name type="scientific">Sphagnum troendelagicum</name>
    <dbReference type="NCBI Taxonomy" id="128251"/>
    <lineage>
        <taxon>Eukaryota</taxon>
        <taxon>Viridiplantae</taxon>
        <taxon>Streptophyta</taxon>
        <taxon>Embryophyta</taxon>
        <taxon>Bryophyta</taxon>
        <taxon>Sphagnophytina</taxon>
        <taxon>Sphagnopsida</taxon>
        <taxon>Sphagnales</taxon>
        <taxon>Sphagnaceae</taxon>
        <taxon>Sphagnum</taxon>
    </lineage>
</organism>
<dbReference type="PANTHER" id="PTHR15160:SF1">
    <property type="entry name" value="VON HIPPEL-LINDAU DISEASE TUMOR SUPPRESSOR"/>
    <property type="match status" value="1"/>
</dbReference>
<dbReference type="PANTHER" id="PTHR15160">
    <property type="entry name" value="VON HIPPEL-LINDAU PROTEIN"/>
    <property type="match status" value="1"/>
</dbReference>
<evidence type="ECO:0000256" key="4">
    <source>
        <dbReference type="SAM" id="SignalP"/>
    </source>
</evidence>
<dbReference type="InterPro" id="IPR036104">
    <property type="entry name" value="BFN_sf"/>
</dbReference>
<comment type="function">
    <text evidence="2">Bifunctional nuclease with both RNase and DNase activities. Involved in basal defense response. Participates in abscisic acid-derived callose deposition following infection by a necrotrophic pathogen.</text>
</comment>
<dbReference type="SUPFAM" id="SSF103256">
    <property type="entry name" value="Hypothetical protein TM0160"/>
    <property type="match status" value="1"/>
</dbReference>
<name>A0ABP0UDH7_9BRYO</name>
<keyword evidence="7" id="KW-1185">Reference proteome</keyword>
<feature type="compositionally biased region" description="Basic and acidic residues" evidence="3">
    <location>
        <begin position="90"/>
        <end position="102"/>
    </location>
</feature>
<evidence type="ECO:0000256" key="1">
    <source>
        <dbReference type="ARBA" id="ARBA00009095"/>
    </source>
</evidence>
<dbReference type="InterPro" id="IPR003729">
    <property type="entry name" value="Bi_nuclease_dom"/>
</dbReference>
<dbReference type="PROSITE" id="PS51658">
    <property type="entry name" value="BFN"/>
    <property type="match status" value="1"/>
</dbReference>
<feature type="domain" description="BFN" evidence="5">
    <location>
        <begin position="198"/>
        <end position="344"/>
    </location>
</feature>
<dbReference type="Pfam" id="PF02577">
    <property type="entry name" value="BFN_dom"/>
    <property type="match status" value="1"/>
</dbReference>
<protein>
    <recommendedName>
        <fullName evidence="5">BFN domain-containing protein</fullName>
    </recommendedName>
</protein>
<evidence type="ECO:0000256" key="3">
    <source>
        <dbReference type="SAM" id="MobiDB-lite"/>
    </source>
</evidence>
<keyword evidence="4" id="KW-0732">Signal</keyword>
<dbReference type="Gene3D" id="3.10.690.10">
    <property type="entry name" value="Bifunctional nuclease domain"/>
    <property type="match status" value="1"/>
</dbReference>
<proteinExistence type="inferred from homology"/>
<accession>A0ABP0UDH7</accession>
<evidence type="ECO:0000313" key="6">
    <source>
        <dbReference type="EMBL" id="CAK9218483.1"/>
    </source>
</evidence>
<feature type="compositionally biased region" description="Basic residues" evidence="3">
    <location>
        <begin position="112"/>
        <end position="122"/>
    </location>
</feature>
<comment type="similarity">
    <text evidence="1">Belongs to the bifunctional nuclease family.</text>
</comment>
<sequence length="409" mass="43979">MIAVAGIVPAVAITAAHLPTVTAAAVACGRNDGSQSCNRARASLITQAVDSSSSSSSSFAVSETESPCTSGGSKFLPTPPPQRSQIRPTAKKDSEQRQVRNGEEEEEEGRSRSRRTRRRRVRREPGSDESPTTTTTTAFTRRHLFFGCFLSISLMDHGRSSLADQITEEAAEDGSNEEEAEEIDTFGFDGLGETEEDYAAGKVVALAQSGDGAVLFVSVDGFDLPLRMMVGAAEAMAILAAAQERRSRRPVTHEAWGSSLSAVGWKVARVTITSMESDVFYSRLVLSLEPSTMPSVQSENVVVPASRGLRSVDMRPSDGIALALRCRAPLFISKKVAEDIVGALKKPADPLNSPGLQALEDHPLIVNHISKYASSQSKMSSSLIVFSEDEYKRLILRSSEKTQNGSRAL</sequence>
<evidence type="ECO:0000259" key="5">
    <source>
        <dbReference type="PROSITE" id="PS51658"/>
    </source>
</evidence>
<dbReference type="EMBL" id="OZ019895">
    <property type="protein sequence ID" value="CAK9218483.1"/>
    <property type="molecule type" value="Genomic_DNA"/>
</dbReference>
<dbReference type="Proteomes" id="UP001497512">
    <property type="component" value="Chromosome 3"/>
</dbReference>
<evidence type="ECO:0000256" key="2">
    <source>
        <dbReference type="ARBA" id="ARBA00025428"/>
    </source>
</evidence>
<feature type="compositionally biased region" description="Polar residues" evidence="3">
    <location>
        <begin position="59"/>
        <end position="72"/>
    </location>
</feature>
<feature type="signal peptide" evidence="4">
    <location>
        <begin position="1"/>
        <end position="23"/>
    </location>
</feature>